<dbReference type="GO" id="GO:0016051">
    <property type="term" value="P:carbohydrate biosynthetic process"/>
    <property type="evidence" value="ECO:0007669"/>
    <property type="project" value="InterPro"/>
</dbReference>
<feature type="region of interest" description="Disordered" evidence="10">
    <location>
        <begin position="1"/>
        <end position="27"/>
    </location>
</feature>
<evidence type="ECO:0000256" key="5">
    <source>
        <dbReference type="ARBA" id="ARBA00022989"/>
    </source>
</evidence>
<evidence type="ECO:0000313" key="11">
    <source>
        <dbReference type="EMBL" id="PIK38039.1"/>
    </source>
</evidence>
<dbReference type="Proteomes" id="UP000230750">
    <property type="component" value="Unassembled WGS sequence"/>
</dbReference>
<dbReference type="STRING" id="307972.A0A2G8JQN7"/>
<dbReference type="GO" id="GO:0008146">
    <property type="term" value="F:sulfotransferase activity"/>
    <property type="evidence" value="ECO:0007669"/>
    <property type="project" value="InterPro"/>
</dbReference>
<evidence type="ECO:0000256" key="1">
    <source>
        <dbReference type="ARBA" id="ARBA00004323"/>
    </source>
</evidence>
<evidence type="ECO:0000313" key="12">
    <source>
        <dbReference type="Proteomes" id="UP000230750"/>
    </source>
</evidence>
<dbReference type="EMBL" id="MRZV01001414">
    <property type="protein sequence ID" value="PIK38039.1"/>
    <property type="molecule type" value="Genomic_DNA"/>
</dbReference>
<evidence type="ECO:0000256" key="7">
    <source>
        <dbReference type="ARBA" id="ARBA00023136"/>
    </source>
</evidence>
<evidence type="ECO:0000256" key="8">
    <source>
        <dbReference type="ARBA" id="ARBA00023180"/>
    </source>
</evidence>
<comment type="subcellular location">
    <subcellularLocation>
        <location evidence="1 9">Golgi apparatus membrane</location>
        <topology evidence="1 9">Single-pass type II membrane protein</topology>
    </subcellularLocation>
</comment>
<evidence type="ECO:0000256" key="3">
    <source>
        <dbReference type="ARBA" id="ARBA00022679"/>
    </source>
</evidence>
<keyword evidence="6 9" id="KW-0333">Golgi apparatus</keyword>
<dbReference type="InterPro" id="IPR005331">
    <property type="entry name" value="Sulfotransferase"/>
</dbReference>
<proteinExistence type="inferred from homology"/>
<keyword evidence="7" id="KW-0472">Membrane</keyword>
<accession>A0A2G8JQN7</accession>
<evidence type="ECO:0000256" key="4">
    <source>
        <dbReference type="ARBA" id="ARBA00022692"/>
    </source>
</evidence>
<evidence type="ECO:0000256" key="2">
    <source>
        <dbReference type="ARBA" id="ARBA00006339"/>
    </source>
</evidence>
<evidence type="ECO:0000256" key="6">
    <source>
        <dbReference type="ARBA" id="ARBA00023034"/>
    </source>
</evidence>
<dbReference type="Pfam" id="PF03567">
    <property type="entry name" value="Sulfotransfer_2"/>
    <property type="match status" value="1"/>
</dbReference>
<organism evidence="11 12">
    <name type="scientific">Stichopus japonicus</name>
    <name type="common">Sea cucumber</name>
    <dbReference type="NCBI Taxonomy" id="307972"/>
    <lineage>
        <taxon>Eukaryota</taxon>
        <taxon>Metazoa</taxon>
        <taxon>Echinodermata</taxon>
        <taxon>Eleutherozoa</taxon>
        <taxon>Echinozoa</taxon>
        <taxon>Holothuroidea</taxon>
        <taxon>Aspidochirotacea</taxon>
        <taxon>Aspidochirotida</taxon>
        <taxon>Stichopodidae</taxon>
        <taxon>Apostichopus</taxon>
    </lineage>
</organism>
<dbReference type="InterPro" id="IPR018011">
    <property type="entry name" value="Carb_sulfotrans_8-10"/>
</dbReference>
<evidence type="ECO:0000256" key="10">
    <source>
        <dbReference type="SAM" id="MobiDB-lite"/>
    </source>
</evidence>
<keyword evidence="9" id="KW-0735">Signal-anchor</keyword>
<name>A0A2G8JQN7_STIJA</name>
<keyword evidence="3 9" id="KW-0808">Transferase</keyword>
<comment type="similarity">
    <text evidence="2 9">Belongs to the sulfotransferase 2 family.</text>
</comment>
<dbReference type="PANTHER" id="PTHR12137:SF54">
    <property type="entry name" value="CARBOHYDRATE SULFOTRANSFERASE"/>
    <property type="match status" value="1"/>
</dbReference>
<dbReference type="GO" id="GO:0000139">
    <property type="term" value="C:Golgi membrane"/>
    <property type="evidence" value="ECO:0007669"/>
    <property type="project" value="UniProtKB-SubCell"/>
</dbReference>
<feature type="compositionally biased region" description="Low complexity" evidence="10">
    <location>
        <begin position="1"/>
        <end position="15"/>
    </location>
</feature>
<keyword evidence="5" id="KW-1133">Transmembrane helix</keyword>
<protein>
    <recommendedName>
        <fullName evidence="9">Carbohydrate sulfotransferase</fullName>
        <ecNumber evidence="9">2.8.2.-</ecNumber>
    </recommendedName>
</protein>
<dbReference type="OrthoDB" id="2019940at2759"/>
<dbReference type="EC" id="2.8.2.-" evidence="9"/>
<keyword evidence="12" id="KW-1185">Reference proteome</keyword>
<gene>
    <name evidence="11" type="ORF">BSL78_25130</name>
</gene>
<reference evidence="11 12" key="1">
    <citation type="journal article" date="2017" name="PLoS Biol.">
        <title>The sea cucumber genome provides insights into morphological evolution and visceral regeneration.</title>
        <authorList>
            <person name="Zhang X."/>
            <person name="Sun L."/>
            <person name="Yuan J."/>
            <person name="Sun Y."/>
            <person name="Gao Y."/>
            <person name="Zhang L."/>
            <person name="Li S."/>
            <person name="Dai H."/>
            <person name="Hamel J.F."/>
            <person name="Liu C."/>
            <person name="Yu Y."/>
            <person name="Liu S."/>
            <person name="Lin W."/>
            <person name="Guo K."/>
            <person name="Jin S."/>
            <person name="Xu P."/>
            <person name="Storey K.B."/>
            <person name="Huan P."/>
            <person name="Zhang T."/>
            <person name="Zhou Y."/>
            <person name="Zhang J."/>
            <person name="Lin C."/>
            <person name="Li X."/>
            <person name="Xing L."/>
            <person name="Huo D."/>
            <person name="Sun M."/>
            <person name="Wang L."/>
            <person name="Mercier A."/>
            <person name="Li F."/>
            <person name="Yang H."/>
            <person name="Xiang J."/>
        </authorList>
    </citation>
    <scope>NUCLEOTIDE SEQUENCE [LARGE SCALE GENOMIC DNA]</scope>
    <source>
        <strain evidence="11">Shaxun</strain>
        <tissue evidence="11">Muscle</tissue>
    </source>
</reference>
<dbReference type="AlphaFoldDB" id="A0A2G8JQN7"/>
<comment type="caution">
    <text evidence="11">The sequence shown here is derived from an EMBL/GenBank/DDBJ whole genome shotgun (WGS) entry which is preliminary data.</text>
</comment>
<evidence type="ECO:0000256" key="9">
    <source>
        <dbReference type="RuleBase" id="RU364020"/>
    </source>
</evidence>
<dbReference type="PANTHER" id="PTHR12137">
    <property type="entry name" value="CARBOHYDRATE SULFOTRANSFERASE"/>
    <property type="match status" value="1"/>
</dbReference>
<sequence>MTTTEFPFTSSPTSPVEDMNETKPASQDEMKTNVRFEYIYNDDIENEQKRRKTLVNRVCQREPELRRSELYVDTYAHIYVNDRHKLLFCYIPKVGCSNWKRVLMILAGKNKTLEEITSREAHSRNGLKVFRRLSVWERQYALKTYKKIMFVREPFSRILSAYKNKYGDLNVYRNAPKNFHYYAQRIVRKYRERPTQDALRTGENITFHEFVDYLTDVRERSNFDRHWKEMYKLCSPCNIKYDFLGKLENLGKEANYVLGSIPGARDIVSYPEKTNSHPTNTSMDIVTETLSAFSKETLSKLWNIYKLDFELFGYEKPDFIPT</sequence>
<keyword evidence="4" id="KW-0812">Transmembrane</keyword>
<keyword evidence="8 9" id="KW-0325">Glycoprotein</keyword>
<keyword evidence="9" id="KW-0119">Carbohydrate metabolism</keyword>